<evidence type="ECO:0000313" key="2">
    <source>
        <dbReference type="Proteomes" id="UP001174909"/>
    </source>
</evidence>
<evidence type="ECO:0000313" key="1">
    <source>
        <dbReference type="EMBL" id="CAI8013511.1"/>
    </source>
</evidence>
<dbReference type="AlphaFoldDB" id="A0AA35WDR2"/>
<sequence>MYTQPTLPSCLFLGLHTRHRVGVALFGQAHTIASDLRVAGSRYALGPYTPVDPSFVSFSLSLPLSFLAGDTDIRRHSPIPLS</sequence>
<comment type="caution">
    <text evidence="1">The sequence shown here is derived from an EMBL/GenBank/DDBJ whole genome shotgun (WGS) entry which is preliminary data.</text>
</comment>
<dbReference type="EMBL" id="CASHTH010001267">
    <property type="protein sequence ID" value="CAI8013511.1"/>
    <property type="molecule type" value="Genomic_DNA"/>
</dbReference>
<reference evidence="1" key="1">
    <citation type="submission" date="2023-03" db="EMBL/GenBank/DDBJ databases">
        <authorList>
            <person name="Steffen K."/>
            <person name="Cardenas P."/>
        </authorList>
    </citation>
    <scope>NUCLEOTIDE SEQUENCE</scope>
</reference>
<gene>
    <name evidence="1" type="ORF">GBAR_LOCUS8553</name>
</gene>
<protein>
    <submittedName>
        <fullName evidence="1">Uncharacterized protein</fullName>
    </submittedName>
</protein>
<accession>A0AA35WDR2</accession>
<proteinExistence type="predicted"/>
<dbReference type="Proteomes" id="UP001174909">
    <property type="component" value="Unassembled WGS sequence"/>
</dbReference>
<organism evidence="1 2">
    <name type="scientific">Geodia barretti</name>
    <name type="common">Barrett's horny sponge</name>
    <dbReference type="NCBI Taxonomy" id="519541"/>
    <lineage>
        <taxon>Eukaryota</taxon>
        <taxon>Metazoa</taxon>
        <taxon>Porifera</taxon>
        <taxon>Demospongiae</taxon>
        <taxon>Heteroscleromorpha</taxon>
        <taxon>Tetractinellida</taxon>
        <taxon>Astrophorina</taxon>
        <taxon>Geodiidae</taxon>
        <taxon>Geodia</taxon>
    </lineage>
</organism>
<name>A0AA35WDR2_GEOBA</name>
<keyword evidence="2" id="KW-1185">Reference proteome</keyword>